<feature type="domain" description="Helicase C-terminal" evidence="13">
    <location>
        <begin position="1037"/>
        <end position="1191"/>
    </location>
</feature>
<dbReference type="STRING" id="329884.A0A4U0Y311"/>
<dbReference type="EMBL" id="NAJQ01000002">
    <property type="protein sequence ID" value="TKA83867.1"/>
    <property type="molecule type" value="Genomic_DNA"/>
</dbReference>
<evidence type="ECO:0000256" key="4">
    <source>
        <dbReference type="ARBA" id="ARBA00022741"/>
    </source>
</evidence>
<feature type="region of interest" description="Disordered" evidence="11">
    <location>
        <begin position="386"/>
        <end position="510"/>
    </location>
</feature>
<keyword evidence="5" id="KW-0378">Hydrolase</keyword>
<keyword evidence="15" id="KW-1185">Reference proteome</keyword>
<organism evidence="14 15">
    <name type="scientific">Friedmanniomyces simplex</name>
    <dbReference type="NCBI Taxonomy" id="329884"/>
    <lineage>
        <taxon>Eukaryota</taxon>
        <taxon>Fungi</taxon>
        <taxon>Dikarya</taxon>
        <taxon>Ascomycota</taxon>
        <taxon>Pezizomycotina</taxon>
        <taxon>Dothideomycetes</taxon>
        <taxon>Dothideomycetidae</taxon>
        <taxon>Mycosphaerellales</taxon>
        <taxon>Teratosphaeriaceae</taxon>
        <taxon>Friedmanniomyces</taxon>
    </lineage>
</organism>
<keyword evidence="9" id="KW-0238">DNA-binding</keyword>
<feature type="compositionally biased region" description="Polar residues" evidence="11">
    <location>
        <begin position="389"/>
        <end position="398"/>
    </location>
</feature>
<comment type="caution">
    <text evidence="14">The sequence shown here is derived from an EMBL/GenBank/DDBJ whole genome shotgun (WGS) entry which is preliminary data.</text>
</comment>
<dbReference type="InterPro" id="IPR001650">
    <property type="entry name" value="Helicase_C-like"/>
</dbReference>
<feature type="region of interest" description="Disordered" evidence="11">
    <location>
        <begin position="1"/>
        <end position="37"/>
    </location>
</feature>
<dbReference type="PROSITE" id="PS51192">
    <property type="entry name" value="HELICASE_ATP_BIND_1"/>
    <property type="match status" value="1"/>
</dbReference>
<dbReference type="AlphaFoldDB" id="A0A4U0Y311"/>
<feature type="compositionally biased region" description="Polar residues" evidence="11">
    <location>
        <begin position="132"/>
        <end position="144"/>
    </location>
</feature>
<evidence type="ECO:0000256" key="5">
    <source>
        <dbReference type="ARBA" id="ARBA00022801"/>
    </source>
</evidence>
<evidence type="ECO:0000256" key="11">
    <source>
        <dbReference type="SAM" id="MobiDB-lite"/>
    </source>
</evidence>
<dbReference type="Pfam" id="PF00271">
    <property type="entry name" value="Helicase_C"/>
    <property type="match status" value="1"/>
</dbReference>
<evidence type="ECO:0000256" key="10">
    <source>
        <dbReference type="ARBA" id="ARBA00023242"/>
    </source>
</evidence>
<evidence type="ECO:0000259" key="12">
    <source>
        <dbReference type="PROSITE" id="PS51192"/>
    </source>
</evidence>
<feature type="compositionally biased region" description="Acidic residues" evidence="11">
    <location>
        <begin position="28"/>
        <end position="37"/>
    </location>
</feature>
<evidence type="ECO:0000256" key="6">
    <source>
        <dbReference type="ARBA" id="ARBA00022806"/>
    </source>
</evidence>
<evidence type="ECO:0000256" key="9">
    <source>
        <dbReference type="ARBA" id="ARBA00023125"/>
    </source>
</evidence>
<keyword evidence="7" id="KW-0067">ATP-binding</keyword>
<protein>
    <recommendedName>
        <fullName evidence="3">DNA helicase</fullName>
        <ecNumber evidence="3">3.6.4.12</ecNumber>
    </recommendedName>
</protein>
<evidence type="ECO:0000256" key="1">
    <source>
        <dbReference type="ARBA" id="ARBA00004123"/>
    </source>
</evidence>
<feature type="compositionally biased region" description="Basic and acidic residues" evidence="11">
    <location>
        <begin position="263"/>
        <end position="277"/>
    </location>
</feature>
<dbReference type="GO" id="GO:0005694">
    <property type="term" value="C:chromosome"/>
    <property type="evidence" value="ECO:0007669"/>
    <property type="project" value="UniProtKB-ARBA"/>
</dbReference>
<dbReference type="InterPro" id="IPR014001">
    <property type="entry name" value="Helicase_ATP-bd"/>
</dbReference>
<dbReference type="GO" id="GO:0003677">
    <property type="term" value="F:DNA binding"/>
    <property type="evidence" value="ECO:0007669"/>
    <property type="project" value="UniProtKB-KW"/>
</dbReference>
<dbReference type="GO" id="GO:0140658">
    <property type="term" value="F:ATP-dependent chromatin remodeler activity"/>
    <property type="evidence" value="ECO:0007669"/>
    <property type="project" value="UniProtKB-ARBA"/>
</dbReference>
<keyword evidence="8" id="KW-0156">Chromatin regulator</keyword>
<gene>
    <name evidence="14" type="ORF">B0A55_00142</name>
</gene>
<proteinExistence type="inferred from homology"/>
<dbReference type="GO" id="GO:0016787">
    <property type="term" value="F:hydrolase activity"/>
    <property type="evidence" value="ECO:0007669"/>
    <property type="project" value="UniProtKB-KW"/>
</dbReference>
<dbReference type="Gene3D" id="3.40.50.300">
    <property type="entry name" value="P-loop containing nucleotide triphosphate hydrolases"/>
    <property type="match status" value="1"/>
</dbReference>
<keyword evidence="10" id="KW-0539">Nucleus</keyword>
<feature type="compositionally biased region" description="Acidic residues" evidence="11">
    <location>
        <begin position="486"/>
        <end position="495"/>
    </location>
</feature>
<name>A0A4U0Y311_9PEZI</name>
<dbReference type="SMART" id="SM00490">
    <property type="entry name" value="HELICc"/>
    <property type="match status" value="1"/>
</dbReference>
<reference evidence="14 15" key="1">
    <citation type="submission" date="2017-03" db="EMBL/GenBank/DDBJ databases">
        <title>Genomes of endolithic fungi from Antarctica.</title>
        <authorList>
            <person name="Coleine C."/>
            <person name="Masonjones S."/>
            <person name="Stajich J.E."/>
        </authorList>
    </citation>
    <scope>NUCLEOTIDE SEQUENCE [LARGE SCALE GENOMIC DNA]</scope>
    <source>
        <strain evidence="14 15">CCFEE 5184</strain>
    </source>
</reference>
<keyword evidence="4" id="KW-0547">Nucleotide-binding</keyword>
<dbReference type="CDD" id="cd18793">
    <property type="entry name" value="SF2_C_SNF"/>
    <property type="match status" value="1"/>
</dbReference>
<sequence length="1252" mass="138021">MAVSDPISDTTPNKRRKLDYPASKAWDSQDDSGDDYTAEDLETTATLPQKRKQLSYPAHAFYADMASLSGRNGGSSSQPQRAFHVTQPTQPLPTQTLQGVQTQTLQHITQPTQPLPPPSKASSPARVLVDRSSPTLLNAPSSPNFKPAASAQPPPPFARPRGNYLSAALAGTNFRSPLGVQPKPAPISLDSDDDDPPVPHSSDDETQGLSSNIRPTVFKKGGRGLDSTPNRSEPTIRESPRSDNLAAAASSTSTFFGGLMNKFGHDDSRAPVRKPADDSISAYGGVSRGARPAQRLPSRAQPVVNTVRYKTLDDVEDYLTRRKIEEIREVLSESVQRCHDALTRTRGNKEDAMAWLAENDAQPRADLDGIDPLGAMSPVVKRGVAMPKSTMSSQPVRSTKQEVKVPTKTIAERYAPTQPQRKPSRPTILPEDLEEEEEEARPNRRLLKGRKPRRSPTPPSSPPAVQNLPQQRQRLQQRAKHVITISDEEDEDEDSGIGRAESEVDDAPTETPFDTRLLKFFNDCSVQDLADLSALPETAISFVLEQRPFASLDAIRAISNAGPKSKAQRMLGDRLVNKCSEMLTGYEAVDELVDECAKLAKPIQKALKGWGVGRENGGELELMNLDDAHDSGIGTPASSCASEATPAKERKFLKQPASMAEDMRLKDYQLVGLNWLNLLWQKKISCILADDMGLGKTCQVIAFLAHLQQQRIDGVHLIIVPGSTIANWLREFARFAPALSVFPYYGSDKERPELRYRIEQQFEEIDVVVTTYDVATKPDDNRFLRKQVRPAVCVFDEAHLLRNPKTDRYQKLLRIPADFRLLLTGTPLQNNLRELVAILAFIMPDLFQEKREKLDFIFDQKATTKDANHAALLSAERIARARTMMTPFILRRKKAQVLDLPAKHRRVEMCAMLPSQAAYYASLVDEARVSMQGTAAEKKRKSSNIMMALRKAAIHPLLSRRLYTEKKIDKIVAVLQQHDFADNTPEKIRAYITGEAKTGQNLEGGDFALHKFCTERPYLQQFALKKQQWMDSGKVRKFTELVTAYAANGDRVLVFSQFTTLMDILEAVLETLGIPFVRLDGSTKMETRQDLIDTFTRDESLTVFMLSTKAGGAGINLAAANKVVVFDSGFNPQDDVQAENRAHRVGQEREVEVVRLVSGGTIEEQILRLGEMKLALDERVAGGEGGGGEAEAEKAGRAEVERMFLESLEGGGSASGGEGGSGNGVVAGDVKDAFKAGLERSGVRVASKQATY</sequence>
<dbReference type="SMART" id="SM00487">
    <property type="entry name" value="DEXDc"/>
    <property type="match status" value="1"/>
</dbReference>
<dbReference type="SUPFAM" id="SSF52540">
    <property type="entry name" value="P-loop containing nucleoside triphosphate hydrolases"/>
    <property type="match status" value="2"/>
</dbReference>
<evidence type="ECO:0000256" key="8">
    <source>
        <dbReference type="ARBA" id="ARBA00022853"/>
    </source>
</evidence>
<dbReference type="InterPro" id="IPR038718">
    <property type="entry name" value="SNF2-like_sf"/>
</dbReference>
<evidence type="ECO:0000313" key="15">
    <source>
        <dbReference type="Proteomes" id="UP000309340"/>
    </source>
</evidence>
<dbReference type="GO" id="GO:0003678">
    <property type="term" value="F:DNA helicase activity"/>
    <property type="evidence" value="ECO:0007669"/>
    <property type="project" value="UniProtKB-EC"/>
</dbReference>
<dbReference type="Pfam" id="PF00176">
    <property type="entry name" value="SNF2-rel_dom"/>
    <property type="match status" value="1"/>
</dbReference>
<keyword evidence="6" id="KW-0347">Helicase</keyword>
<evidence type="ECO:0000256" key="3">
    <source>
        <dbReference type="ARBA" id="ARBA00012551"/>
    </source>
</evidence>
<evidence type="ECO:0000256" key="7">
    <source>
        <dbReference type="ARBA" id="ARBA00022840"/>
    </source>
</evidence>
<dbReference type="Gene3D" id="3.40.50.10810">
    <property type="entry name" value="Tandem AAA-ATPase domain"/>
    <property type="match status" value="1"/>
</dbReference>
<feature type="compositionally biased region" description="Low complexity" evidence="11">
    <location>
        <begin position="86"/>
        <end position="106"/>
    </location>
</feature>
<evidence type="ECO:0000313" key="14">
    <source>
        <dbReference type="EMBL" id="TKA83867.1"/>
    </source>
</evidence>
<dbReference type="FunFam" id="3.40.50.10810:FF:000014">
    <property type="entry name" value="SWI/SNF-related matrix-associated actin-dependent regulator of chromatin subfamily A containing DEAD/H box 1"/>
    <property type="match status" value="1"/>
</dbReference>
<dbReference type="EC" id="3.6.4.12" evidence="3"/>
<dbReference type="GO" id="GO:0005634">
    <property type="term" value="C:nucleus"/>
    <property type="evidence" value="ECO:0007669"/>
    <property type="project" value="UniProtKB-SubCell"/>
</dbReference>
<dbReference type="InterPro" id="IPR027417">
    <property type="entry name" value="P-loop_NTPase"/>
</dbReference>
<feature type="region of interest" description="Disordered" evidence="11">
    <location>
        <begin position="67"/>
        <end position="298"/>
    </location>
</feature>
<dbReference type="PROSITE" id="PS51194">
    <property type="entry name" value="HELICASE_CTER"/>
    <property type="match status" value="1"/>
</dbReference>
<evidence type="ECO:0000256" key="2">
    <source>
        <dbReference type="ARBA" id="ARBA00007025"/>
    </source>
</evidence>
<evidence type="ECO:0000259" key="13">
    <source>
        <dbReference type="PROSITE" id="PS51194"/>
    </source>
</evidence>
<dbReference type="PANTHER" id="PTHR10799">
    <property type="entry name" value="SNF2/RAD54 HELICASE FAMILY"/>
    <property type="match status" value="1"/>
</dbReference>
<comment type="subcellular location">
    <subcellularLocation>
        <location evidence="1">Nucleus</location>
    </subcellularLocation>
</comment>
<dbReference type="Proteomes" id="UP000309340">
    <property type="component" value="Unassembled WGS sequence"/>
</dbReference>
<comment type="similarity">
    <text evidence="2">Belongs to the SNF2/RAD54 helicase family.</text>
</comment>
<dbReference type="InterPro" id="IPR000330">
    <property type="entry name" value="SNF2_N"/>
</dbReference>
<accession>A0A4U0Y311</accession>
<dbReference type="InterPro" id="IPR049730">
    <property type="entry name" value="SNF2/RAD54-like_C"/>
</dbReference>
<feature type="domain" description="Helicase ATP-binding" evidence="12">
    <location>
        <begin position="677"/>
        <end position="845"/>
    </location>
</feature>
<dbReference type="OrthoDB" id="5857104at2759"/>
<dbReference type="GO" id="GO:0005524">
    <property type="term" value="F:ATP binding"/>
    <property type="evidence" value="ECO:0007669"/>
    <property type="project" value="UniProtKB-KW"/>
</dbReference>
<feature type="compositionally biased region" description="Basic residues" evidence="11">
    <location>
        <begin position="443"/>
        <end position="454"/>
    </location>
</feature>